<evidence type="ECO:0000256" key="5">
    <source>
        <dbReference type="ARBA" id="ARBA00022553"/>
    </source>
</evidence>
<dbReference type="AlphaFoldDB" id="A0A917CIP4"/>
<evidence type="ECO:0000259" key="18">
    <source>
        <dbReference type="PROSITE" id="PS50894"/>
    </source>
</evidence>
<dbReference type="InterPro" id="IPR036641">
    <property type="entry name" value="HPT_dom_sf"/>
</dbReference>
<evidence type="ECO:0000256" key="2">
    <source>
        <dbReference type="ARBA" id="ARBA00004651"/>
    </source>
</evidence>
<dbReference type="SUPFAM" id="SSF47384">
    <property type="entry name" value="Homodimeric domain of signal transducing histidine kinase"/>
    <property type="match status" value="1"/>
</dbReference>
<evidence type="ECO:0000256" key="15">
    <source>
        <dbReference type="SAM" id="Phobius"/>
    </source>
</evidence>
<dbReference type="Gene3D" id="1.10.287.130">
    <property type="match status" value="1"/>
</dbReference>
<accession>A0A917CIP4</accession>
<evidence type="ECO:0000256" key="11">
    <source>
        <dbReference type="ARBA" id="ARBA00023136"/>
    </source>
</evidence>
<dbReference type="Gene3D" id="3.40.50.2300">
    <property type="match status" value="1"/>
</dbReference>
<evidence type="ECO:0000256" key="12">
    <source>
        <dbReference type="PROSITE-ProRule" id="PRU00110"/>
    </source>
</evidence>
<gene>
    <name evidence="19" type="ORF">GCM10011365_06420</name>
</gene>
<dbReference type="SUPFAM" id="SSF55874">
    <property type="entry name" value="ATPase domain of HSP90 chaperone/DNA topoisomerase II/histidine kinase"/>
    <property type="match status" value="1"/>
</dbReference>
<evidence type="ECO:0000256" key="13">
    <source>
        <dbReference type="PROSITE-ProRule" id="PRU00169"/>
    </source>
</evidence>
<evidence type="ECO:0000259" key="17">
    <source>
        <dbReference type="PROSITE" id="PS50110"/>
    </source>
</evidence>
<feature type="transmembrane region" description="Helical" evidence="15">
    <location>
        <begin position="12"/>
        <end position="28"/>
    </location>
</feature>
<dbReference type="GO" id="GO:0005524">
    <property type="term" value="F:ATP binding"/>
    <property type="evidence" value="ECO:0007669"/>
    <property type="project" value="UniProtKB-KW"/>
</dbReference>
<comment type="subcellular location">
    <subcellularLocation>
        <location evidence="2">Cell membrane</location>
        <topology evidence="2">Multi-pass membrane protein</topology>
    </subcellularLocation>
</comment>
<dbReference type="Gene3D" id="1.20.120.160">
    <property type="entry name" value="HPT domain"/>
    <property type="match status" value="1"/>
</dbReference>
<dbReference type="PRINTS" id="PR00344">
    <property type="entry name" value="BCTRLSENSOR"/>
</dbReference>
<organism evidence="19 20">
    <name type="scientific">Marinicella pacifica</name>
    <dbReference type="NCBI Taxonomy" id="1171543"/>
    <lineage>
        <taxon>Bacteria</taxon>
        <taxon>Pseudomonadati</taxon>
        <taxon>Pseudomonadota</taxon>
        <taxon>Gammaproteobacteria</taxon>
        <taxon>Lysobacterales</taxon>
        <taxon>Marinicellaceae</taxon>
        <taxon>Marinicella</taxon>
    </lineage>
</organism>
<dbReference type="PROSITE" id="PS50894">
    <property type="entry name" value="HPT"/>
    <property type="match status" value="1"/>
</dbReference>
<name>A0A917CIP4_9GAMM</name>
<dbReference type="InterPro" id="IPR003661">
    <property type="entry name" value="HisK_dim/P_dom"/>
</dbReference>
<dbReference type="CDD" id="cd16922">
    <property type="entry name" value="HATPase_EvgS-ArcB-TorS-like"/>
    <property type="match status" value="1"/>
</dbReference>
<dbReference type="Pfam" id="PF02518">
    <property type="entry name" value="HATPase_c"/>
    <property type="match status" value="1"/>
</dbReference>
<dbReference type="Pfam" id="PF01627">
    <property type="entry name" value="Hpt"/>
    <property type="match status" value="1"/>
</dbReference>
<feature type="domain" description="Histidine kinase" evidence="16">
    <location>
        <begin position="222"/>
        <end position="443"/>
    </location>
</feature>
<feature type="domain" description="HPt" evidence="18">
    <location>
        <begin position="774"/>
        <end position="867"/>
    </location>
</feature>
<feature type="transmembrane region" description="Helical" evidence="15">
    <location>
        <begin position="34"/>
        <end position="53"/>
    </location>
</feature>
<dbReference type="PROSITE" id="PS50109">
    <property type="entry name" value="HIS_KIN"/>
    <property type="match status" value="1"/>
</dbReference>
<dbReference type="EMBL" id="BMEO01000002">
    <property type="protein sequence ID" value="GGF87988.1"/>
    <property type="molecule type" value="Genomic_DNA"/>
</dbReference>
<dbReference type="FunFam" id="3.30.565.10:FF:000010">
    <property type="entry name" value="Sensor histidine kinase RcsC"/>
    <property type="match status" value="1"/>
</dbReference>
<proteinExistence type="predicted"/>
<feature type="modified residue" description="4-aspartylphosphate" evidence="13">
    <location>
        <position position="664"/>
    </location>
</feature>
<feature type="domain" description="Response regulatory" evidence="17">
    <location>
        <begin position="615"/>
        <end position="734"/>
    </location>
</feature>
<dbReference type="InterPro" id="IPR004358">
    <property type="entry name" value="Sig_transdc_His_kin-like_C"/>
</dbReference>
<dbReference type="Pfam" id="PF00072">
    <property type="entry name" value="Response_reg"/>
    <property type="match status" value="1"/>
</dbReference>
<dbReference type="Gene3D" id="3.30.565.10">
    <property type="entry name" value="Histidine kinase-like ATPase, C-terminal domain"/>
    <property type="match status" value="1"/>
</dbReference>
<dbReference type="SMART" id="SM00388">
    <property type="entry name" value="HisKA"/>
    <property type="match status" value="1"/>
</dbReference>
<dbReference type="GO" id="GO:0000155">
    <property type="term" value="F:phosphorelay sensor kinase activity"/>
    <property type="evidence" value="ECO:0007669"/>
    <property type="project" value="InterPro"/>
</dbReference>
<dbReference type="Pfam" id="PF00512">
    <property type="entry name" value="HisKA"/>
    <property type="match status" value="1"/>
</dbReference>
<keyword evidence="6 15" id="KW-0812">Transmembrane</keyword>
<keyword evidence="4" id="KW-1003">Cell membrane</keyword>
<feature type="transmembrane region" description="Helical" evidence="15">
    <location>
        <begin position="114"/>
        <end position="132"/>
    </location>
</feature>
<dbReference type="SMART" id="SM00448">
    <property type="entry name" value="REC"/>
    <property type="match status" value="1"/>
</dbReference>
<dbReference type="SUPFAM" id="SSF47226">
    <property type="entry name" value="Histidine-containing phosphotransfer domain, HPT domain"/>
    <property type="match status" value="1"/>
</dbReference>
<evidence type="ECO:0000256" key="3">
    <source>
        <dbReference type="ARBA" id="ARBA00012438"/>
    </source>
</evidence>
<evidence type="ECO:0000256" key="8">
    <source>
        <dbReference type="ARBA" id="ARBA00022840"/>
    </source>
</evidence>
<dbReference type="InterPro" id="IPR036890">
    <property type="entry name" value="HATPase_C_sf"/>
</dbReference>
<dbReference type="InterPro" id="IPR036097">
    <property type="entry name" value="HisK_dim/P_sf"/>
</dbReference>
<dbReference type="InterPro" id="IPR011006">
    <property type="entry name" value="CheY-like_superfamily"/>
</dbReference>
<evidence type="ECO:0000256" key="10">
    <source>
        <dbReference type="ARBA" id="ARBA00023012"/>
    </source>
</evidence>
<keyword evidence="5 13" id="KW-0597">Phosphoprotein</keyword>
<evidence type="ECO:0000313" key="19">
    <source>
        <dbReference type="EMBL" id="GGF87988.1"/>
    </source>
</evidence>
<evidence type="ECO:0000256" key="4">
    <source>
        <dbReference type="ARBA" id="ARBA00022475"/>
    </source>
</evidence>
<comment type="caution">
    <text evidence="19">The sequence shown here is derived from an EMBL/GenBank/DDBJ whole genome shotgun (WGS) entry which is preliminary data.</text>
</comment>
<dbReference type="Proteomes" id="UP000605253">
    <property type="component" value="Unassembled WGS sequence"/>
</dbReference>
<evidence type="ECO:0000259" key="16">
    <source>
        <dbReference type="PROSITE" id="PS50109"/>
    </source>
</evidence>
<dbReference type="InterPro" id="IPR003594">
    <property type="entry name" value="HATPase_dom"/>
</dbReference>
<protein>
    <recommendedName>
        <fullName evidence="3">histidine kinase</fullName>
        <ecNumber evidence="3">2.7.13.3</ecNumber>
    </recommendedName>
</protein>
<dbReference type="RefSeq" id="WP_188364235.1">
    <property type="nucleotide sequence ID" value="NZ_BAABJF010000032.1"/>
</dbReference>
<dbReference type="GO" id="GO:0005886">
    <property type="term" value="C:plasma membrane"/>
    <property type="evidence" value="ECO:0007669"/>
    <property type="project" value="UniProtKB-SubCell"/>
</dbReference>
<dbReference type="SMART" id="SM00387">
    <property type="entry name" value="HATPase_c"/>
    <property type="match status" value="1"/>
</dbReference>
<evidence type="ECO:0000256" key="14">
    <source>
        <dbReference type="SAM" id="Coils"/>
    </source>
</evidence>
<dbReference type="InterPro" id="IPR001789">
    <property type="entry name" value="Sig_transdc_resp-reg_receiver"/>
</dbReference>
<dbReference type="CDD" id="cd17546">
    <property type="entry name" value="REC_hyHK_CKI1_RcsC-like"/>
    <property type="match status" value="1"/>
</dbReference>
<keyword evidence="7" id="KW-0547">Nucleotide-binding</keyword>
<feature type="transmembrane region" description="Helical" evidence="15">
    <location>
        <begin position="65"/>
        <end position="84"/>
    </location>
</feature>
<dbReference type="PANTHER" id="PTHR45339">
    <property type="entry name" value="HYBRID SIGNAL TRANSDUCTION HISTIDINE KINASE J"/>
    <property type="match status" value="1"/>
</dbReference>
<keyword evidence="10" id="KW-0902">Two-component regulatory system</keyword>
<dbReference type="EC" id="2.7.13.3" evidence="3"/>
<evidence type="ECO:0000256" key="1">
    <source>
        <dbReference type="ARBA" id="ARBA00000085"/>
    </source>
</evidence>
<dbReference type="SUPFAM" id="SSF52172">
    <property type="entry name" value="CheY-like"/>
    <property type="match status" value="1"/>
</dbReference>
<keyword evidence="9 15" id="KW-1133">Transmembrane helix</keyword>
<keyword evidence="14" id="KW-0175">Coiled coil</keyword>
<evidence type="ECO:0000256" key="7">
    <source>
        <dbReference type="ARBA" id="ARBA00022741"/>
    </source>
</evidence>
<dbReference type="CDD" id="cd00082">
    <property type="entry name" value="HisKA"/>
    <property type="match status" value="1"/>
</dbReference>
<reference evidence="19" key="1">
    <citation type="journal article" date="2014" name="Int. J. Syst. Evol. Microbiol.">
        <title>Complete genome sequence of Corynebacterium casei LMG S-19264T (=DSM 44701T), isolated from a smear-ripened cheese.</title>
        <authorList>
            <consortium name="US DOE Joint Genome Institute (JGI-PGF)"/>
            <person name="Walter F."/>
            <person name="Albersmeier A."/>
            <person name="Kalinowski J."/>
            <person name="Ruckert C."/>
        </authorList>
    </citation>
    <scope>NUCLEOTIDE SEQUENCE</scope>
    <source>
        <strain evidence="19">CGMCC 1.12181</strain>
    </source>
</reference>
<keyword evidence="20" id="KW-1185">Reference proteome</keyword>
<dbReference type="PROSITE" id="PS50110">
    <property type="entry name" value="RESPONSE_REGULATORY"/>
    <property type="match status" value="1"/>
</dbReference>
<sequence length="874" mass="98845">MIAMLLKNKDLGLFITSLLMTLLAFFASGQWLWALLMVNVLTLCGFLFTLPFIYERYDNHISHQVDWLLPLGGAGFLALGFWFIQTVNEALMVCLWLIWVLATVTFKKLEPKETALIVALPAISLLALFIILPGPEMKVSQPFMFALTLAVTALGIVAASLFIYDAVVAEEKKSEPLDDSIAKQIRRAEEARKQSRQLKEEVKELKVKLSAAEMAKMEFLATMSHEIRTPLNGIVPLLDIVMDTELNDFQKDYLSTAHTSATQMQKLIDDLLDYSKVEAGKLSIEMTALKVRKVIEEVLDNLSASAERKGLEIETNIDDQISPLLRGDPIRLRQVLTNLLSNAIKFSDRGTITVEAKKVKNFASKELVRFVVKDEGIGISDDQQEKLFNAFTQGDNSSTRKFGGTGLGLTISQKIVDLLKGKMGVKSKKGLGSTFWFEIPFSKSVNDTGHDDAEISQYQAVLINTNPLLFKRLTTDLEHAMVKVQSSLNYQHAMSRIQASRGIREQKHTLLFIDFDTNAKTFRQILTLVEKGDMNDIWICAVTKAEHIAGVKQYKNIQVIKAEQDIEMIIREFERRFYPDKTVEQKPAQNNTVLASEDNKTHKITRQKLDQISKTVLLVEDNEVNLKVAQKLIDYIGFPFDVAENGMQALDKVKNNRYRLILMDCQMPVMDGYHSTRRIRRYEEENNLHRTPIIAMTANAMLGDKEKCLEAGMDDYMSKPLNRYLLEKTLKKWDPFASRDAVKADQPVKADAALNNINSKWLNVKALAEIKEFMGEETDDLLNLFLQETPAMMSTLKQLYKDVDYEQVRQIAHTLKSTGANIGATGFSHFCKKMEAAAIAKDSDEVKDSITKVVKSYQLTTTEIQKYQQHETSA</sequence>
<evidence type="ECO:0000256" key="9">
    <source>
        <dbReference type="ARBA" id="ARBA00022989"/>
    </source>
</evidence>
<evidence type="ECO:0000313" key="20">
    <source>
        <dbReference type="Proteomes" id="UP000605253"/>
    </source>
</evidence>
<reference evidence="19" key="2">
    <citation type="submission" date="2020-09" db="EMBL/GenBank/DDBJ databases">
        <authorList>
            <person name="Sun Q."/>
            <person name="Zhou Y."/>
        </authorList>
    </citation>
    <scope>NUCLEOTIDE SEQUENCE</scope>
    <source>
        <strain evidence="19">CGMCC 1.12181</strain>
    </source>
</reference>
<keyword evidence="11 15" id="KW-0472">Membrane</keyword>
<dbReference type="InterPro" id="IPR008207">
    <property type="entry name" value="Sig_transdc_His_kin_Hpt_dom"/>
</dbReference>
<dbReference type="InterPro" id="IPR005467">
    <property type="entry name" value="His_kinase_dom"/>
</dbReference>
<dbReference type="PANTHER" id="PTHR45339:SF1">
    <property type="entry name" value="HYBRID SIGNAL TRANSDUCTION HISTIDINE KINASE J"/>
    <property type="match status" value="1"/>
</dbReference>
<evidence type="ECO:0000256" key="6">
    <source>
        <dbReference type="ARBA" id="ARBA00022692"/>
    </source>
</evidence>
<comment type="catalytic activity">
    <reaction evidence="1">
        <text>ATP + protein L-histidine = ADP + protein N-phospho-L-histidine.</text>
        <dbReference type="EC" id="2.7.13.3"/>
    </reaction>
</comment>
<keyword evidence="8" id="KW-0067">ATP-binding</keyword>
<feature type="coiled-coil region" evidence="14">
    <location>
        <begin position="181"/>
        <end position="215"/>
    </location>
</feature>
<feature type="modified residue" description="Phosphohistidine" evidence="12">
    <location>
        <position position="813"/>
    </location>
</feature>
<feature type="transmembrane region" description="Helical" evidence="15">
    <location>
        <begin position="144"/>
        <end position="164"/>
    </location>
</feature>